<keyword evidence="2" id="KW-0472">Membrane</keyword>
<evidence type="ECO:0000256" key="1">
    <source>
        <dbReference type="SAM" id="MobiDB-lite"/>
    </source>
</evidence>
<dbReference type="CDD" id="cd22249">
    <property type="entry name" value="UDM1_RNF168_RNF169-like"/>
    <property type="match status" value="1"/>
</dbReference>
<dbReference type="EMBL" id="CAKOGP040001803">
    <property type="protein sequence ID" value="CAJ1952290.1"/>
    <property type="molecule type" value="Genomic_DNA"/>
</dbReference>
<name>A0AAD2JHV4_9STRA</name>
<sequence>MASVYGACSFPHGPTSVCGLMVASLAAMAASMWGISSCRMAFVEYTNDRGDFSDFYLDPTSDGEGVPMRTGIGLFQWLEPFDDNDWSQGQCRGYTTLQLEFFGDNALEVARGCGVLAVIGAVAMSFWILFLNCVAMGQMQIRVLQLCLVCLTINIGGTFSIFFSPLCQDLVSYQDESYETKCTLDQGGLVVVSAALLWAVALLISCIYIKAPEKDIQILADGKEINAFEHRQERRRQARLQKAQEQKLKQLLAEQKAQQDMIRQKHGVGGGSQYRGGGGRGDGGSSYASNRGGAMSV</sequence>
<keyword evidence="4" id="KW-1185">Reference proteome</keyword>
<comment type="caution">
    <text evidence="3">The sequence shown here is derived from an EMBL/GenBank/DDBJ whole genome shotgun (WGS) entry which is preliminary data.</text>
</comment>
<evidence type="ECO:0000256" key="2">
    <source>
        <dbReference type="SAM" id="Phobius"/>
    </source>
</evidence>
<feature type="transmembrane region" description="Helical" evidence="2">
    <location>
        <begin position="186"/>
        <end position="209"/>
    </location>
</feature>
<dbReference type="AlphaFoldDB" id="A0AAD2JHV4"/>
<dbReference type="Proteomes" id="UP001295423">
    <property type="component" value="Unassembled WGS sequence"/>
</dbReference>
<reference evidence="3" key="1">
    <citation type="submission" date="2023-08" db="EMBL/GenBank/DDBJ databases">
        <authorList>
            <person name="Audoor S."/>
            <person name="Bilcke G."/>
        </authorList>
    </citation>
    <scope>NUCLEOTIDE SEQUENCE</scope>
</reference>
<keyword evidence="2" id="KW-1133">Transmembrane helix</keyword>
<feature type="transmembrane region" description="Helical" evidence="2">
    <location>
        <begin position="109"/>
        <end position="131"/>
    </location>
</feature>
<organism evidence="3 4">
    <name type="scientific">Cylindrotheca closterium</name>
    <dbReference type="NCBI Taxonomy" id="2856"/>
    <lineage>
        <taxon>Eukaryota</taxon>
        <taxon>Sar</taxon>
        <taxon>Stramenopiles</taxon>
        <taxon>Ochrophyta</taxon>
        <taxon>Bacillariophyta</taxon>
        <taxon>Bacillariophyceae</taxon>
        <taxon>Bacillariophycidae</taxon>
        <taxon>Bacillariales</taxon>
        <taxon>Bacillariaceae</taxon>
        <taxon>Cylindrotheca</taxon>
    </lineage>
</organism>
<keyword evidence="2" id="KW-0812">Transmembrane</keyword>
<feature type="region of interest" description="Disordered" evidence="1">
    <location>
        <begin position="262"/>
        <end position="297"/>
    </location>
</feature>
<proteinExistence type="predicted"/>
<gene>
    <name evidence="3" type="ORF">CYCCA115_LOCUS13478</name>
</gene>
<protein>
    <submittedName>
        <fullName evidence="3">Uncharacterized protein</fullName>
    </submittedName>
</protein>
<accession>A0AAD2JHV4</accession>
<evidence type="ECO:0000313" key="4">
    <source>
        <dbReference type="Proteomes" id="UP001295423"/>
    </source>
</evidence>
<feature type="transmembrane region" description="Helical" evidence="2">
    <location>
        <begin position="143"/>
        <end position="166"/>
    </location>
</feature>
<feature type="compositionally biased region" description="Gly residues" evidence="1">
    <location>
        <begin position="267"/>
        <end position="284"/>
    </location>
</feature>
<evidence type="ECO:0000313" key="3">
    <source>
        <dbReference type="EMBL" id="CAJ1952290.1"/>
    </source>
</evidence>